<evidence type="ECO:0008006" key="3">
    <source>
        <dbReference type="Google" id="ProtNLM"/>
    </source>
</evidence>
<accession>A0A7G9G277</accession>
<dbReference type="SUPFAM" id="SSF51182">
    <property type="entry name" value="RmlC-like cupins"/>
    <property type="match status" value="1"/>
</dbReference>
<dbReference type="RefSeq" id="WP_249301667.1">
    <property type="nucleotide sequence ID" value="NZ_CP060634.1"/>
</dbReference>
<dbReference type="KEGG" id="qdo:H9Q78_10690"/>
<dbReference type="EMBL" id="CP060634">
    <property type="protein sequence ID" value="QNM04909.1"/>
    <property type="molecule type" value="Genomic_DNA"/>
</dbReference>
<dbReference type="Proteomes" id="UP000515823">
    <property type="component" value="Chromosome"/>
</dbReference>
<proteinExistence type="predicted"/>
<keyword evidence="2" id="KW-1185">Reference proteome</keyword>
<dbReference type="InterPro" id="IPR011051">
    <property type="entry name" value="RmlC_Cupin_sf"/>
</dbReference>
<evidence type="ECO:0000313" key="1">
    <source>
        <dbReference type="EMBL" id="QNM04909.1"/>
    </source>
</evidence>
<sequence>MKPEEKRKLLKEEMKRTGGILRLAPCWVTRTTLPAGRRMKLDVRDLYPRGLKAGPVCERWFASTGMADNGETTGPDEGLSFIVCRTENGVEKIKLKEAVELIGGEILGEKIMNERGKMTFFAKFYDFSVPINHHVHLMEEQAALVGVAQKPEAYYYPVELNAYDYRAGYTYFGLDPHLTKKELKAYLEKWDCEDNGILELSRAYKLKLGTGWDVPAGILHAPGSLVTYEPQYMSDCSIFMQNLNNDLAADDFMLWDKVPADKKGDWDYLISCLDWEANTDLDFKEHHYHEPVPAGDVGAMEEKGYYEEWIVYGSKEFCAKRLVVKPGASVTIQDEEAYGFIMMQGNGTIDGLPIETPACIRYEQLTCDEYFVSEPAARRGVTIANPSDNSDIVMLKHFGYPGKQF</sequence>
<evidence type="ECO:0000313" key="2">
    <source>
        <dbReference type="Proteomes" id="UP000515823"/>
    </source>
</evidence>
<dbReference type="AlphaFoldDB" id="A0A7G9G277"/>
<organism evidence="1 2">
    <name type="scientific">Qiania dongpingensis</name>
    <dbReference type="NCBI Taxonomy" id="2763669"/>
    <lineage>
        <taxon>Bacteria</taxon>
        <taxon>Bacillati</taxon>
        <taxon>Bacillota</taxon>
        <taxon>Clostridia</taxon>
        <taxon>Lachnospirales</taxon>
        <taxon>Lachnospiraceae</taxon>
        <taxon>Qiania</taxon>
    </lineage>
</organism>
<gene>
    <name evidence="1" type="ORF">H9Q78_10690</name>
</gene>
<name>A0A7G9G277_9FIRM</name>
<protein>
    <recommendedName>
        <fullName evidence="3">Mannose-6-phosphate isomerase</fullName>
    </recommendedName>
</protein>
<reference evidence="1 2" key="1">
    <citation type="submission" date="2020-08" db="EMBL/GenBank/DDBJ databases">
        <authorList>
            <person name="Liu C."/>
            <person name="Sun Q."/>
        </authorList>
    </citation>
    <scope>NUCLEOTIDE SEQUENCE [LARGE SCALE GENOMIC DNA]</scope>
    <source>
        <strain evidence="1 2">NSJ-38</strain>
    </source>
</reference>
<dbReference type="InterPro" id="IPR014710">
    <property type="entry name" value="RmlC-like_jellyroll"/>
</dbReference>
<dbReference type="Gene3D" id="2.60.120.10">
    <property type="entry name" value="Jelly Rolls"/>
    <property type="match status" value="1"/>
</dbReference>